<gene>
    <name evidence="2" type="ORF">OE88DRAFT_1664882</name>
</gene>
<dbReference type="EMBL" id="ML213521">
    <property type="protein sequence ID" value="TFK47923.1"/>
    <property type="molecule type" value="Genomic_DNA"/>
</dbReference>
<sequence length="537" mass="58578">MEKSYHLPASSPLETLVRRTSSRKAVRAPEVAVYTPPHDSQDLSVYSDAGSLQATPTRQARRPPSSPLLHTQFRSSTATEASYFNNQYAHSDYDPSGTRHPSYNDGASVYSKVTFPRNSARDTYDPYHVYEEYGMDDQEEQQQTEQHATYQPDELPAVVVSTPPADYHHSHNTSVTSLSGRVPSKMPATNFSRPVRPSMESLRSSDSKLQVLQRNANRSKSTTAAPQVGMLTPASNSSYGTPPSALDRSRSTGDIRSAAHPFSPYTPSTLSASTAASPQTLSPPGTATANGFTSPNDPSSRRGDQSPVSLYSSYSYYPYEGQVASPTTPKTPEVTVTPPQSSPSSTPQPMAPPSDNAKPVPGSPQYYLLEGIEHHENNRLTESAQCFERSAKESGGCGAGMLMWGLSLRHGWGCEKNEKSGFGWLRKAAELALDDLQVVKGDARNVVKSELVVAIYEVGQCFFQGWGVKQDQRMAVNYFKTAANLGDSDAQQDLAFCLANGKGCKKDKREAAKWYRAAVAQGASDVGLAWIFKEKYR</sequence>
<dbReference type="STRING" id="5364.A0A5C3MSQ0"/>
<reference evidence="2 3" key="1">
    <citation type="journal article" date="2019" name="Nat. Ecol. Evol.">
        <title>Megaphylogeny resolves global patterns of mushroom evolution.</title>
        <authorList>
            <person name="Varga T."/>
            <person name="Krizsan K."/>
            <person name="Foldi C."/>
            <person name="Dima B."/>
            <person name="Sanchez-Garcia M."/>
            <person name="Sanchez-Ramirez S."/>
            <person name="Szollosi G.J."/>
            <person name="Szarkandi J.G."/>
            <person name="Papp V."/>
            <person name="Albert L."/>
            <person name="Andreopoulos W."/>
            <person name="Angelini C."/>
            <person name="Antonin V."/>
            <person name="Barry K.W."/>
            <person name="Bougher N.L."/>
            <person name="Buchanan P."/>
            <person name="Buyck B."/>
            <person name="Bense V."/>
            <person name="Catcheside P."/>
            <person name="Chovatia M."/>
            <person name="Cooper J."/>
            <person name="Damon W."/>
            <person name="Desjardin D."/>
            <person name="Finy P."/>
            <person name="Geml J."/>
            <person name="Haridas S."/>
            <person name="Hughes K."/>
            <person name="Justo A."/>
            <person name="Karasinski D."/>
            <person name="Kautmanova I."/>
            <person name="Kiss B."/>
            <person name="Kocsube S."/>
            <person name="Kotiranta H."/>
            <person name="LaButti K.M."/>
            <person name="Lechner B.E."/>
            <person name="Liimatainen K."/>
            <person name="Lipzen A."/>
            <person name="Lukacs Z."/>
            <person name="Mihaltcheva S."/>
            <person name="Morgado L.N."/>
            <person name="Niskanen T."/>
            <person name="Noordeloos M.E."/>
            <person name="Ohm R.A."/>
            <person name="Ortiz-Santana B."/>
            <person name="Ovrebo C."/>
            <person name="Racz N."/>
            <person name="Riley R."/>
            <person name="Savchenko A."/>
            <person name="Shiryaev A."/>
            <person name="Soop K."/>
            <person name="Spirin V."/>
            <person name="Szebenyi C."/>
            <person name="Tomsovsky M."/>
            <person name="Tulloss R.E."/>
            <person name="Uehling J."/>
            <person name="Grigoriev I.V."/>
            <person name="Vagvolgyi C."/>
            <person name="Papp T."/>
            <person name="Martin F.M."/>
            <person name="Miettinen O."/>
            <person name="Hibbett D.S."/>
            <person name="Nagy L.G."/>
        </authorList>
    </citation>
    <scope>NUCLEOTIDE SEQUENCE [LARGE SCALE GENOMIC DNA]</scope>
    <source>
        <strain evidence="2 3">OMC1185</strain>
    </source>
</reference>
<dbReference type="PANTHER" id="PTHR43628:SF1">
    <property type="entry name" value="CHITIN SYNTHASE REGULATORY FACTOR 2-RELATED"/>
    <property type="match status" value="1"/>
</dbReference>
<accession>A0A5C3MSQ0</accession>
<organism evidence="2 3">
    <name type="scientific">Heliocybe sulcata</name>
    <dbReference type="NCBI Taxonomy" id="5364"/>
    <lineage>
        <taxon>Eukaryota</taxon>
        <taxon>Fungi</taxon>
        <taxon>Dikarya</taxon>
        <taxon>Basidiomycota</taxon>
        <taxon>Agaricomycotina</taxon>
        <taxon>Agaricomycetes</taxon>
        <taxon>Gloeophyllales</taxon>
        <taxon>Gloeophyllaceae</taxon>
        <taxon>Heliocybe</taxon>
    </lineage>
</organism>
<protein>
    <submittedName>
        <fullName evidence="2">HCP-like protein</fullName>
    </submittedName>
</protein>
<evidence type="ECO:0000313" key="3">
    <source>
        <dbReference type="Proteomes" id="UP000305948"/>
    </source>
</evidence>
<proteinExistence type="predicted"/>
<feature type="compositionally biased region" description="Low complexity" evidence="1">
    <location>
        <begin position="326"/>
        <end position="348"/>
    </location>
</feature>
<feature type="compositionally biased region" description="Polar residues" evidence="1">
    <location>
        <begin position="201"/>
        <end position="225"/>
    </location>
</feature>
<feature type="compositionally biased region" description="Low complexity" evidence="1">
    <location>
        <begin position="263"/>
        <end position="284"/>
    </location>
</feature>
<name>A0A5C3MSQ0_9AGAM</name>
<dbReference type="InterPro" id="IPR011990">
    <property type="entry name" value="TPR-like_helical_dom_sf"/>
</dbReference>
<evidence type="ECO:0000256" key="1">
    <source>
        <dbReference type="SAM" id="MobiDB-lite"/>
    </source>
</evidence>
<dbReference type="InterPro" id="IPR052945">
    <property type="entry name" value="Mitotic_Regulator"/>
</dbReference>
<dbReference type="SUPFAM" id="SSF81901">
    <property type="entry name" value="HCP-like"/>
    <property type="match status" value="1"/>
</dbReference>
<feature type="region of interest" description="Disordered" evidence="1">
    <location>
        <begin position="322"/>
        <end position="363"/>
    </location>
</feature>
<dbReference type="Gene3D" id="1.25.40.10">
    <property type="entry name" value="Tetratricopeptide repeat domain"/>
    <property type="match status" value="1"/>
</dbReference>
<dbReference type="AlphaFoldDB" id="A0A5C3MSQ0"/>
<feature type="region of interest" description="Disordered" evidence="1">
    <location>
        <begin position="161"/>
        <end position="307"/>
    </location>
</feature>
<evidence type="ECO:0000313" key="2">
    <source>
        <dbReference type="EMBL" id="TFK47923.1"/>
    </source>
</evidence>
<dbReference type="GO" id="GO:0032153">
    <property type="term" value="C:cell division site"/>
    <property type="evidence" value="ECO:0007669"/>
    <property type="project" value="TreeGrafter"/>
</dbReference>
<feature type="region of interest" description="Disordered" evidence="1">
    <location>
        <begin position="1"/>
        <end position="70"/>
    </location>
</feature>
<dbReference type="GO" id="GO:0010972">
    <property type="term" value="P:negative regulation of G2/M transition of mitotic cell cycle"/>
    <property type="evidence" value="ECO:0007669"/>
    <property type="project" value="TreeGrafter"/>
</dbReference>
<dbReference type="Pfam" id="PF08238">
    <property type="entry name" value="Sel1"/>
    <property type="match status" value="3"/>
</dbReference>
<keyword evidence="3" id="KW-1185">Reference proteome</keyword>
<dbReference type="OrthoDB" id="2148946at2759"/>
<dbReference type="Proteomes" id="UP000305948">
    <property type="component" value="Unassembled WGS sequence"/>
</dbReference>
<dbReference type="PANTHER" id="PTHR43628">
    <property type="entry name" value="ACTIVATOR OF C KINASE PROTEIN 1-RELATED"/>
    <property type="match status" value="1"/>
</dbReference>
<dbReference type="InterPro" id="IPR006597">
    <property type="entry name" value="Sel1-like"/>
</dbReference>
<dbReference type="SMART" id="SM00671">
    <property type="entry name" value="SEL1"/>
    <property type="match status" value="3"/>
</dbReference>
<feature type="compositionally biased region" description="Polar residues" evidence="1">
    <location>
        <begin position="285"/>
        <end position="298"/>
    </location>
</feature>